<evidence type="ECO:0000313" key="2">
    <source>
        <dbReference type="EMBL" id="ASC72471.1"/>
    </source>
</evidence>
<accession>A0A1Z3HQ87</accession>
<dbReference type="EMBL" id="CP021983">
    <property type="protein sequence ID" value="ASC72471.1"/>
    <property type="molecule type" value="Genomic_DNA"/>
</dbReference>
<dbReference type="AlphaFoldDB" id="A0A1Z3HQ87"/>
<evidence type="ECO:0000256" key="1">
    <source>
        <dbReference type="SAM" id="MobiDB-lite"/>
    </source>
</evidence>
<proteinExistence type="predicted"/>
<dbReference type="Proteomes" id="UP000191901">
    <property type="component" value="Chromosome"/>
</dbReference>
<protein>
    <submittedName>
        <fullName evidence="2">Uncharacterized protein</fullName>
    </submittedName>
</protein>
<organism evidence="2 3">
    <name type="scientific">Halomicronema hongdechloris C2206</name>
    <dbReference type="NCBI Taxonomy" id="1641165"/>
    <lineage>
        <taxon>Bacteria</taxon>
        <taxon>Bacillati</taxon>
        <taxon>Cyanobacteriota</taxon>
        <taxon>Cyanophyceae</taxon>
        <taxon>Nodosilineales</taxon>
        <taxon>Nodosilineaceae</taxon>
        <taxon>Halomicronema</taxon>
    </lineage>
</organism>
<gene>
    <name evidence="2" type="ORF">XM38_034280</name>
</gene>
<sequence>MSSNHPPLSLAPTDRGQVLRVIAVGSLEVVNNYVLTQHRLGFAQVSEWSRPLPAPNARDIMRILTKRLGSQASQPPEDPHPAAPEAGRP</sequence>
<keyword evidence="3" id="KW-1185">Reference proteome</keyword>
<name>A0A1Z3HQ87_9CYAN</name>
<evidence type="ECO:0000313" key="3">
    <source>
        <dbReference type="Proteomes" id="UP000191901"/>
    </source>
</evidence>
<dbReference type="OrthoDB" id="516702at2"/>
<reference evidence="2 3" key="1">
    <citation type="journal article" date="2016" name="Biochim. Biophys. Acta">
        <title>Characterization of red-shifted phycobilisomes isolated from the chlorophyll f-containing cyanobacterium Halomicronema hongdechloris.</title>
        <authorList>
            <person name="Li Y."/>
            <person name="Lin Y."/>
            <person name="Garvey C.J."/>
            <person name="Birch D."/>
            <person name="Corkery R.W."/>
            <person name="Loughlin P.C."/>
            <person name="Scheer H."/>
            <person name="Willows R.D."/>
            <person name="Chen M."/>
        </authorList>
    </citation>
    <scope>NUCLEOTIDE SEQUENCE [LARGE SCALE GENOMIC DNA]</scope>
    <source>
        <strain evidence="2 3">C2206</strain>
    </source>
</reference>
<feature type="region of interest" description="Disordered" evidence="1">
    <location>
        <begin position="65"/>
        <end position="89"/>
    </location>
</feature>
<dbReference type="RefSeq" id="WP_088430426.1">
    <property type="nucleotide sequence ID" value="NZ_CP021983.2"/>
</dbReference>
<dbReference type="KEGG" id="hhg:XM38_034280"/>